<protein>
    <recommendedName>
        <fullName evidence="5">PrpF protein</fullName>
    </recommendedName>
</protein>
<dbReference type="Gene3D" id="3.10.310.10">
    <property type="entry name" value="Diaminopimelate Epimerase, Chain A, domain 1"/>
    <property type="match status" value="2"/>
</dbReference>
<comment type="similarity">
    <text evidence="1">Belongs to the PrpF family.</text>
</comment>
<dbReference type="InterPro" id="IPR007400">
    <property type="entry name" value="PrpF-like"/>
</dbReference>
<dbReference type="AlphaFoldDB" id="A0A5E8B767"/>
<dbReference type="RefSeq" id="XP_031852349.1">
    <property type="nucleotide sequence ID" value="XM_031996458.1"/>
</dbReference>
<dbReference type="PANTHER" id="PTHR43709">
    <property type="entry name" value="ACONITATE ISOMERASE-RELATED"/>
    <property type="match status" value="1"/>
</dbReference>
<reference evidence="3 4" key="1">
    <citation type="submission" date="2019-09" db="EMBL/GenBank/DDBJ databases">
        <authorList>
            <person name="Brejova B."/>
        </authorList>
    </citation>
    <scope>NUCLEOTIDE SEQUENCE [LARGE SCALE GENOMIC DNA]</scope>
</reference>
<evidence type="ECO:0000313" key="4">
    <source>
        <dbReference type="Proteomes" id="UP000398389"/>
    </source>
</evidence>
<evidence type="ECO:0000256" key="2">
    <source>
        <dbReference type="ARBA" id="ARBA00023235"/>
    </source>
</evidence>
<evidence type="ECO:0000313" key="3">
    <source>
        <dbReference type="EMBL" id="VVT47490.1"/>
    </source>
</evidence>
<sequence>MSWRQRKIPLSIYRGGTSRALFFHKKDIPVDPVLRDKVLKRAMGTPDPDQIDGLGSGVSTRSKVAIISKSNNPGVDIEYTFAQIGIADDTVDYDANCGNISSAVGPFSIDEGLVSTFLPGKTINGGINTQLVRIFNTGTQKMIYSHVPINSEGIVQFEGDFKVDGVPGNGAPILIDWKDTVGASRNLGPLPTGNPINFINVQGVDIPATICDVGNIAVFAKASDFGLTGSESRQEIDNNLDIDRMLRIFRSKAAELVGMTDDWKKVVDETPFTPFIVLLSSVSESTPEMDIQARLILKNHCHPSLAASGAICIAACSRIPGTVLNNMISKESLLKDHIKISHLKGSLTVWVETGESQTSKNTHFEVLAIGRTARKILDGYVYIPETVWES</sequence>
<dbReference type="OrthoDB" id="10267539at2759"/>
<dbReference type="GO" id="GO:0016853">
    <property type="term" value="F:isomerase activity"/>
    <property type="evidence" value="ECO:0007669"/>
    <property type="project" value="UniProtKB-KW"/>
</dbReference>
<dbReference type="Pfam" id="PF04303">
    <property type="entry name" value="PrpF"/>
    <property type="match status" value="1"/>
</dbReference>
<evidence type="ECO:0008006" key="5">
    <source>
        <dbReference type="Google" id="ProtNLM"/>
    </source>
</evidence>
<proteinExistence type="inferred from homology"/>
<dbReference type="GeneID" id="43580558"/>
<keyword evidence="2" id="KW-0413">Isomerase</keyword>
<organism evidence="3 4">
    <name type="scientific">Magnusiomyces paraingens</name>
    <dbReference type="NCBI Taxonomy" id="2606893"/>
    <lineage>
        <taxon>Eukaryota</taxon>
        <taxon>Fungi</taxon>
        <taxon>Dikarya</taxon>
        <taxon>Ascomycota</taxon>
        <taxon>Saccharomycotina</taxon>
        <taxon>Dipodascomycetes</taxon>
        <taxon>Dipodascales</taxon>
        <taxon>Dipodascaceae</taxon>
        <taxon>Magnusiomyces</taxon>
    </lineage>
</organism>
<dbReference type="SUPFAM" id="SSF54506">
    <property type="entry name" value="Diaminopimelate epimerase-like"/>
    <property type="match status" value="2"/>
</dbReference>
<name>A0A5E8B767_9ASCO</name>
<gene>
    <name evidence="3" type="ORF">SAPINGB_P001737</name>
</gene>
<keyword evidence="4" id="KW-1185">Reference proteome</keyword>
<dbReference type="EMBL" id="CABVLU010000001">
    <property type="protein sequence ID" value="VVT47490.1"/>
    <property type="molecule type" value="Genomic_DNA"/>
</dbReference>
<dbReference type="Proteomes" id="UP000398389">
    <property type="component" value="Unassembled WGS sequence"/>
</dbReference>
<evidence type="ECO:0000256" key="1">
    <source>
        <dbReference type="ARBA" id="ARBA00007673"/>
    </source>
</evidence>
<dbReference type="PANTHER" id="PTHR43709:SF2">
    <property type="entry name" value="DUF453 DOMAIN PROTEIN (AFU_ORTHOLOGUE AFUA_6G00360)"/>
    <property type="match status" value="1"/>
</dbReference>
<accession>A0A5E8B767</accession>